<dbReference type="Pfam" id="PF14956">
    <property type="entry name" value="DUF4505"/>
    <property type="match status" value="2"/>
</dbReference>
<dbReference type="OrthoDB" id="10260024at2759"/>
<protein>
    <submittedName>
        <fullName evidence="2">Uncharacterized protein</fullName>
    </submittedName>
</protein>
<dbReference type="PANTHER" id="PTHR31449:SF3">
    <property type="entry name" value="UPF0598 PROTEIN C8ORF82"/>
    <property type="match status" value="1"/>
</dbReference>
<dbReference type="Proteomes" id="UP000030693">
    <property type="component" value="Unassembled WGS sequence"/>
</dbReference>
<gene>
    <name evidence="2" type="ORF">H696_04636</name>
</gene>
<accession>A0A058Z4K3</accession>
<name>A0A058Z4K3_FONAL</name>
<dbReference type="GeneID" id="20529361"/>
<dbReference type="EMBL" id="KB932207">
    <property type="protein sequence ID" value="KCV69219.1"/>
    <property type="molecule type" value="Genomic_DNA"/>
</dbReference>
<sequence>MLARALASARGRSPHLAARAAISSSAVRPAPHDNPELIRSYFYFVDEHGRLFLDGTRMKNFVSCFKEADFLRMFFSAVRPAGAPPPARPAAPSPPSMLGPSSAEGAVAASSLHYWPEPDRLAAFRWVSPCAGEYNYIAADDTPVVFTLLERRPVATDAPGTVGHSAEQQADPGLPHAAIDPGQPYDLCWAADRRVPFRPELLRADPRTGRLYYPAPLRTLRRGDPARARVEATADAAGIPSASSVGHALVASRVTIALMPFLLGAGDDGPDGGAWSLEWPSPGSAIPIPALSLKDLEPAQ</sequence>
<reference evidence="2" key="1">
    <citation type="submission" date="2013-04" db="EMBL/GenBank/DDBJ databases">
        <title>The Genome Sequence of Fonticula alba ATCC 38817.</title>
        <authorList>
            <consortium name="The Broad Institute Genomics Platform"/>
            <person name="Russ C."/>
            <person name="Cuomo C."/>
            <person name="Burger G."/>
            <person name="Gray M.W."/>
            <person name="Holland P.W.H."/>
            <person name="King N."/>
            <person name="Lang F.B.F."/>
            <person name="Roger A.J."/>
            <person name="Ruiz-Trillo I."/>
            <person name="Brown M."/>
            <person name="Walker B."/>
            <person name="Young S."/>
            <person name="Zeng Q."/>
            <person name="Gargeya S."/>
            <person name="Fitzgerald M."/>
            <person name="Haas B."/>
            <person name="Abouelleil A."/>
            <person name="Allen A.W."/>
            <person name="Alvarado L."/>
            <person name="Arachchi H.M."/>
            <person name="Berlin A.M."/>
            <person name="Chapman S.B."/>
            <person name="Gainer-Dewar J."/>
            <person name="Goldberg J."/>
            <person name="Griggs A."/>
            <person name="Gujja S."/>
            <person name="Hansen M."/>
            <person name="Howarth C."/>
            <person name="Imamovic A."/>
            <person name="Ireland A."/>
            <person name="Larimer J."/>
            <person name="McCowan C."/>
            <person name="Murphy C."/>
            <person name="Pearson M."/>
            <person name="Poon T.W."/>
            <person name="Priest M."/>
            <person name="Roberts A."/>
            <person name="Saif S."/>
            <person name="Shea T."/>
            <person name="Sisk P."/>
            <person name="Sykes S."/>
            <person name="Wortman J."/>
            <person name="Nusbaum C."/>
            <person name="Birren B."/>
        </authorList>
    </citation>
    <scope>NUCLEOTIDE SEQUENCE [LARGE SCALE GENOMIC DNA]</scope>
    <source>
        <strain evidence="2">ATCC 38817</strain>
    </source>
</reference>
<dbReference type="RefSeq" id="XP_009496790.1">
    <property type="nucleotide sequence ID" value="XM_009498515.1"/>
</dbReference>
<organism evidence="2">
    <name type="scientific">Fonticula alba</name>
    <name type="common">Slime mold</name>
    <dbReference type="NCBI Taxonomy" id="691883"/>
    <lineage>
        <taxon>Eukaryota</taxon>
        <taxon>Rotosphaerida</taxon>
        <taxon>Fonticulaceae</taxon>
        <taxon>Fonticula</taxon>
    </lineage>
</organism>
<dbReference type="eggNOG" id="ENOG502R8EE">
    <property type="taxonomic scope" value="Eukaryota"/>
</dbReference>
<dbReference type="PANTHER" id="PTHR31449">
    <property type="entry name" value="UPF0598 PROTEIN C8ORF82"/>
    <property type="match status" value="1"/>
</dbReference>
<proteinExistence type="inferred from homology"/>
<comment type="similarity">
    <text evidence="1">Belongs to the UPF0598 family.</text>
</comment>
<dbReference type="AlphaFoldDB" id="A0A058Z4K3"/>
<keyword evidence="3" id="KW-1185">Reference proteome</keyword>
<dbReference type="InterPro" id="IPR028108">
    <property type="entry name" value="DUF4505"/>
</dbReference>
<evidence type="ECO:0000313" key="2">
    <source>
        <dbReference type="EMBL" id="KCV69219.1"/>
    </source>
</evidence>
<evidence type="ECO:0000256" key="1">
    <source>
        <dbReference type="ARBA" id="ARBA00006322"/>
    </source>
</evidence>
<evidence type="ECO:0000313" key="3">
    <source>
        <dbReference type="Proteomes" id="UP000030693"/>
    </source>
</evidence>
<dbReference type="STRING" id="691883.A0A058Z4K3"/>